<dbReference type="InterPro" id="IPR002110">
    <property type="entry name" value="Ankyrin_rpt"/>
</dbReference>
<reference evidence="2" key="2">
    <citation type="submission" date="2023-05" db="EMBL/GenBank/DDBJ databases">
        <authorList>
            <consortium name="Lawrence Berkeley National Laboratory"/>
            <person name="Steindorff A."/>
            <person name="Hensen N."/>
            <person name="Bonometti L."/>
            <person name="Westerberg I."/>
            <person name="Brannstrom I.O."/>
            <person name="Guillou S."/>
            <person name="Cros-Aarteil S."/>
            <person name="Calhoun S."/>
            <person name="Haridas S."/>
            <person name="Kuo A."/>
            <person name="Mondo S."/>
            <person name="Pangilinan J."/>
            <person name="Riley R."/>
            <person name="Labutti K."/>
            <person name="Andreopoulos B."/>
            <person name="Lipzen A."/>
            <person name="Chen C."/>
            <person name="Yanf M."/>
            <person name="Daum C."/>
            <person name="Ng V."/>
            <person name="Clum A."/>
            <person name="Ohm R."/>
            <person name="Martin F."/>
            <person name="Silar P."/>
            <person name="Natvig D."/>
            <person name="Lalanne C."/>
            <person name="Gautier V."/>
            <person name="Ament-Velasquez S.L."/>
            <person name="Kruys A."/>
            <person name="Hutchinson M.I."/>
            <person name="Powell A.J."/>
            <person name="Barry K."/>
            <person name="Miller A.N."/>
            <person name="Grigoriev I.V."/>
            <person name="Debuchy R."/>
            <person name="Gladieux P."/>
            <person name="Thoren M.H."/>
            <person name="Johannesson H."/>
        </authorList>
    </citation>
    <scope>NUCLEOTIDE SEQUENCE</scope>
    <source>
        <strain evidence="2">CBS 990.96</strain>
    </source>
</reference>
<dbReference type="EMBL" id="MU865379">
    <property type="protein sequence ID" value="KAK4224938.1"/>
    <property type="molecule type" value="Genomic_DNA"/>
</dbReference>
<dbReference type="AlphaFoldDB" id="A0AAN7BKH2"/>
<dbReference type="PANTHER" id="PTHR10039">
    <property type="entry name" value="AMELOGENIN"/>
    <property type="match status" value="1"/>
</dbReference>
<name>A0AAN7BKH2_9PEZI</name>
<feature type="repeat" description="ANK" evidence="1">
    <location>
        <begin position="413"/>
        <end position="443"/>
    </location>
</feature>
<comment type="caution">
    <text evidence="2">The sequence shown here is derived from an EMBL/GenBank/DDBJ whole genome shotgun (WGS) entry which is preliminary data.</text>
</comment>
<dbReference type="PANTHER" id="PTHR10039:SF5">
    <property type="entry name" value="NACHT DOMAIN-CONTAINING PROTEIN"/>
    <property type="match status" value="1"/>
</dbReference>
<sequence>MDLLCSNRFDGFCLVLSDSDFTRLAVQIQEVAFAILPFETAAKDKEIEKEKEECLTSLSFDKTRARELGITSAYLNTCEWLPSTKQYRLWWDRKHLESHNVDTHKAHNQDIALYVEANLKTDDPEIEATILRKVSGVFMWAVLVTAMLNKARDKGHIDSLHQRINQLPDDMDALFQMLLDLDDEDRAETVVMFQWVLFARRQLRVEELYQAVMSPPELPSKEDMQRRIEQISKDLLEVQNGRVQFVHRSVADFLLRNQRLQQLSSILHENPVGTSHCQLRDRCLSYLMMEEKWQVGEKHDQCIGKMLRKYVLFEYAVGSVFFHSDEARAAGIVQEDFSRRLQQHSVILKWVGFCYEYQDRHQDKHDIFGHDGTTSVIYASLVLRYTRLAENLSLPEHGGGSQLLNIRGGLYGNALQVAVALGYEEAIVTMLLDNGADINLRGAVFGTALQASIVQL</sequence>
<evidence type="ECO:0000256" key="1">
    <source>
        <dbReference type="PROSITE-ProRule" id="PRU00023"/>
    </source>
</evidence>
<accession>A0AAN7BKH2</accession>
<gene>
    <name evidence="2" type="ORF">QBC38DRAFT_457759</name>
</gene>
<organism evidence="2 3">
    <name type="scientific">Podospora fimiseda</name>
    <dbReference type="NCBI Taxonomy" id="252190"/>
    <lineage>
        <taxon>Eukaryota</taxon>
        <taxon>Fungi</taxon>
        <taxon>Dikarya</taxon>
        <taxon>Ascomycota</taxon>
        <taxon>Pezizomycotina</taxon>
        <taxon>Sordariomycetes</taxon>
        <taxon>Sordariomycetidae</taxon>
        <taxon>Sordariales</taxon>
        <taxon>Podosporaceae</taxon>
        <taxon>Podospora</taxon>
    </lineage>
</organism>
<evidence type="ECO:0000313" key="2">
    <source>
        <dbReference type="EMBL" id="KAK4224938.1"/>
    </source>
</evidence>
<dbReference type="PROSITE" id="PS50297">
    <property type="entry name" value="ANK_REP_REGION"/>
    <property type="match status" value="1"/>
</dbReference>
<protein>
    <submittedName>
        <fullName evidence="2">Uncharacterized protein</fullName>
    </submittedName>
</protein>
<proteinExistence type="predicted"/>
<keyword evidence="1" id="KW-0040">ANK repeat</keyword>
<evidence type="ECO:0000313" key="3">
    <source>
        <dbReference type="Proteomes" id="UP001301958"/>
    </source>
</evidence>
<keyword evidence="3" id="KW-1185">Reference proteome</keyword>
<reference evidence="2" key="1">
    <citation type="journal article" date="2023" name="Mol. Phylogenet. Evol.">
        <title>Genome-scale phylogeny and comparative genomics of the fungal order Sordariales.</title>
        <authorList>
            <person name="Hensen N."/>
            <person name="Bonometti L."/>
            <person name="Westerberg I."/>
            <person name="Brannstrom I.O."/>
            <person name="Guillou S."/>
            <person name="Cros-Aarteil S."/>
            <person name="Calhoun S."/>
            <person name="Haridas S."/>
            <person name="Kuo A."/>
            <person name="Mondo S."/>
            <person name="Pangilinan J."/>
            <person name="Riley R."/>
            <person name="LaButti K."/>
            <person name="Andreopoulos B."/>
            <person name="Lipzen A."/>
            <person name="Chen C."/>
            <person name="Yan M."/>
            <person name="Daum C."/>
            <person name="Ng V."/>
            <person name="Clum A."/>
            <person name="Steindorff A."/>
            <person name="Ohm R.A."/>
            <person name="Martin F."/>
            <person name="Silar P."/>
            <person name="Natvig D.O."/>
            <person name="Lalanne C."/>
            <person name="Gautier V."/>
            <person name="Ament-Velasquez S.L."/>
            <person name="Kruys A."/>
            <person name="Hutchinson M.I."/>
            <person name="Powell A.J."/>
            <person name="Barry K."/>
            <person name="Miller A.N."/>
            <person name="Grigoriev I.V."/>
            <person name="Debuchy R."/>
            <person name="Gladieux P."/>
            <person name="Hiltunen Thoren M."/>
            <person name="Johannesson H."/>
        </authorList>
    </citation>
    <scope>NUCLEOTIDE SEQUENCE</scope>
    <source>
        <strain evidence="2">CBS 990.96</strain>
    </source>
</reference>
<dbReference type="PROSITE" id="PS50088">
    <property type="entry name" value="ANK_REPEAT"/>
    <property type="match status" value="1"/>
</dbReference>
<dbReference type="Proteomes" id="UP001301958">
    <property type="component" value="Unassembled WGS sequence"/>
</dbReference>